<dbReference type="Proteomes" id="UP001476282">
    <property type="component" value="Unassembled WGS sequence"/>
</dbReference>
<dbReference type="SUPFAM" id="SSF56935">
    <property type="entry name" value="Porins"/>
    <property type="match status" value="1"/>
</dbReference>
<comment type="caution">
    <text evidence="2">The sequence shown here is derived from an EMBL/GenBank/DDBJ whole genome shotgun (WGS) entry which is preliminary data.</text>
</comment>
<dbReference type="InterPro" id="IPR023614">
    <property type="entry name" value="Porin_dom_sf"/>
</dbReference>
<dbReference type="EMBL" id="BAABRI010000004">
    <property type="protein sequence ID" value="GAA5481608.1"/>
    <property type="molecule type" value="Genomic_DNA"/>
</dbReference>
<accession>A0ABP9UP87</accession>
<feature type="region of interest" description="Disordered" evidence="1">
    <location>
        <begin position="1"/>
        <end position="26"/>
    </location>
</feature>
<keyword evidence="3" id="KW-1185">Reference proteome</keyword>
<gene>
    <name evidence="2" type="ORF">Hsar01_00819</name>
</gene>
<evidence type="ECO:0000313" key="2">
    <source>
        <dbReference type="EMBL" id="GAA5481608.1"/>
    </source>
</evidence>
<dbReference type="InterPro" id="IPR010870">
    <property type="entry name" value="Porin_O/P"/>
</dbReference>
<organism evidence="2 3">
    <name type="scientific">Haloferula sargassicola</name>
    <dbReference type="NCBI Taxonomy" id="490096"/>
    <lineage>
        <taxon>Bacteria</taxon>
        <taxon>Pseudomonadati</taxon>
        <taxon>Verrucomicrobiota</taxon>
        <taxon>Verrucomicrobiia</taxon>
        <taxon>Verrucomicrobiales</taxon>
        <taxon>Verrucomicrobiaceae</taxon>
        <taxon>Haloferula</taxon>
    </lineage>
</organism>
<reference evidence="2 3" key="1">
    <citation type="submission" date="2024-02" db="EMBL/GenBank/DDBJ databases">
        <title>Haloferula sargassicola NBRC 104335.</title>
        <authorList>
            <person name="Ichikawa N."/>
            <person name="Katano-Makiyama Y."/>
            <person name="Hidaka K."/>
        </authorList>
    </citation>
    <scope>NUCLEOTIDE SEQUENCE [LARGE SCALE GENOMIC DNA]</scope>
    <source>
        <strain evidence="2 3">NBRC 104335</strain>
    </source>
</reference>
<name>A0ABP9UP87_9BACT</name>
<dbReference type="Gene3D" id="2.40.160.10">
    <property type="entry name" value="Porin"/>
    <property type="match status" value="1"/>
</dbReference>
<dbReference type="RefSeq" id="WP_353565760.1">
    <property type="nucleotide sequence ID" value="NZ_BAABRI010000004.1"/>
</dbReference>
<dbReference type="Pfam" id="PF07396">
    <property type="entry name" value="Porin_O_P"/>
    <property type="match status" value="1"/>
</dbReference>
<sequence>MNSNDLHGLQTPAHRGKASPPTSPQVRSHIIGHLRLRRKAALLLLGLTTPPSPGFDFLGTPDAEETASFERFWDGFTLYQNRENPILQEFKLRGRYQGQYYDIDASQGSVSDWEDRRSRLGFDARLFDSRLEARLDFQSNDGFRDGYDGLVDAYVKWKASDDIDITLGRTKPFIGYYDWLQSSNNQPTFERSQIFNQLNIDRATGLTVEGRNPPFLWQVGLFSNSVDPDRNSFSHALGNFDASWSLSLGAGYDFSRSTGFARNEVRLNWIHSDRDTDSNVLSRYEDVVSATWWWQDGPWSLVTEAFYATGGQGSNGNVGGGYLLGTYDLIPKRLQLVGRCSVSHGDGPSSVRLQSRYESQVTAARGDTYHALYLGAQYFIHGDKLKLMAGGEYAKLSGGVPGTGYDGFTWLSGIRFSF</sequence>
<protein>
    <recommendedName>
        <fullName evidence="4">Alginate export domain-containing protein</fullName>
    </recommendedName>
</protein>
<proteinExistence type="predicted"/>
<evidence type="ECO:0000313" key="3">
    <source>
        <dbReference type="Proteomes" id="UP001476282"/>
    </source>
</evidence>
<evidence type="ECO:0000256" key="1">
    <source>
        <dbReference type="SAM" id="MobiDB-lite"/>
    </source>
</evidence>
<evidence type="ECO:0008006" key="4">
    <source>
        <dbReference type="Google" id="ProtNLM"/>
    </source>
</evidence>